<reference evidence="2" key="1">
    <citation type="journal article" date="2020" name="mSystems">
        <title>Genome- and Community-Level Interaction Insights into Carbon Utilization and Element Cycling Functions of Hydrothermarchaeota in Hydrothermal Sediment.</title>
        <authorList>
            <person name="Zhou Z."/>
            <person name="Liu Y."/>
            <person name="Xu W."/>
            <person name="Pan J."/>
            <person name="Luo Z.H."/>
            <person name="Li M."/>
        </authorList>
    </citation>
    <scope>NUCLEOTIDE SEQUENCE [LARGE SCALE GENOMIC DNA]</scope>
    <source>
        <strain evidence="2">SpSt-8</strain>
    </source>
</reference>
<dbReference type="SUPFAM" id="SSF81593">
    <property type="entry name" value="Nucleotidyltransferase substrate binding subunit/domain"/>
    <property type="match status" value="1"/>
</dbReference>
<dbReference type="Gene3D" id="1.20.120.330">
    <property type="entry name" value="Nucleotidyltransferases domain 2"/>
    <property type="match status" value="1"/>
</dbReference>
<dbReference type="InterPro" id="IPR007842">
    <property type="entry name" value="HEPN_dom"/>
</dbReference>
<dbReference type="Pfam" id="PF05168">
    <property type="entry name" value="HEPN"/>
    <property type="match status" value="1"/>
</dbReference>
<dbReference type="AlphaFoldDB" id="A0A7C3WPU4"/>
<organism evidence="2">
    <name type="scientific">Thermofilum pendens</name>
    <dbReference type="NCBI Taxonomy" id="2269"/>
    <lineage>
        <taxon>Archaea</taxon>
        <taxon>Thermoproteota</taxon>
        <taxon>Thermoprotei</taxon>
        <taxon>Thermofilales</taxon>
        <taxon>Thermofilaceae</taxon>
        <taxon>Thermofilum</taxon>
    </lineage>
</organism>
<sequence length="139" mass="16086">MSSGSLGEVGLLKRRASFFLELARYSLERGFYDMAAFNAEQAAQLYLKATLLELVGDFPRTHSILYLLVELKRVSEREVEDFIRRNKRRLHILEDAYLTGRYFYKFFDREDAEDLIAAAEEVISFCEELGRSLGKSENA</sequence>
<proteinExistence type="predicted"/>
<evidence type="ECO:0000259" key="1">
    <source>
        <dbReference type="PROSITE" id="PS50910"/>
    </source>
</evidence>
<dbReference type="EMBL" id="DTIB01000105">
    <property type="protein sequence ID" value="HGB25643.1"/>
    <property type="molecule type" value="Genomic_DNA"/>
</dbReference>
<name>A0A7C3WPU4_THEPE</name>
<feature type="domain" description="HEPN" evidence="1">
    <location>
        <begin position="13"/>
        <end position="122"/>
    </location>
</feature>
<evidence type="ECO:0000313" key="2">
    <source>
        <dbReference type="EMBL" id="HGB25643.1"/>
    </source>
</evidence>
<protein>
    <submittedName>
        <fullName evidence="2">HEPN domain-containing protein</fullName>
    </submittedName>
</protein>
<accession>A0A7C3WPU4</accession>
<dbReference type="SMART" id="SM00748">
    <property type="entry name" value="HEPN"/>
    <property type="match status" value="1"/>
</dbReference>
<gene>
    <name evidence="2" type="ORF">ENV88_06450</name>
</gene>
<dbReference type="PROSITE" id="PS50910">
    <property type="entry name" value="HEPN"/>
    <property type="match status" value="1"/>
</dbReference>
<comment type="caution">
    <text evidence="2">The sequence shown here is derived from an EMBL/GenBank/DDBJ whole genome shotgun (WGS) entry which is preliminary data.</text>
</comment>